<comment type="caution">
    <text evidence="1">The sequence shown here is derived from an EMBL/GenBank/DDBJ whole genome shotgun (WGS) entry which is preliminary data.</text>
</comment>
<accession>A0ACB5S1D7</accession>
<dbReference type="EMBL" id="BSXG01000029">
    <property type="protein sequence ID" value="GME26589.1"/>
    <property type="molecule type" value="Genomic_DNA"/>
</dbReference>
<keyword evidence="2" id="KW-1185">Reference proteome</keyword>
<reference evidence="1" key="1">
    <citation type="submission" date="2024-09" db="EMBL/GenBank/DDBJ databases">
        <title>Draft Genome Sequences of Neofusicoccum parvum.</title>
        <authorList>
            <person name="Ashida A."/>
            <person name="Camagna M."/>
            <person name="Tanaka A."/>
            <person name="Takemoto D."/>
        </authorList>
    </citation>
    <scope>NUCLEOTIDE SEQUENCE</scope>
    <source>
        <strain evidence="1">PPO83</strain>
    </source>
</reference>
<gene>
    <name evidence="1" type="primary">g9666</name>
    <name evidence="1" type="ORF">NpPPO83_00009666</name>
</gene>
<sequence>MANNNLKVLIIGAGIGGLTAAIGLRQQGHEVEVFERSRLAREVGAAVHSAPNCTVLLNRLGLFPEEFGGTVYQGIAARDPEAELKLKISVEDEREHWLAQYWLVHRIDLHNALKQKATTEDGAGLPVKLHTGCAVTSVDCATATITLANGATATGDLVIAADGVHSVTRETVVGGSYPTKSSGKCCYRWLMPYSSLADDPQLRGFAEEPGVMTEISGKDRRIVFYPCSDGQLMNCAGFVPVEEVGRIEKGWHQSGNKAELIRSFSKFSPAVVRMLEKAPDNVAVWDLLDMEVLPTWINGRVALLGDAAHPFLPYMGQGAAQAVEDACTLAALLPLGTTAHDISHRLQLYERCRKERADWVQETTRSRGKDDTRRDMNELATALNRCISFNAWENAISALRTEVGSEAAYRPESRI</sequence>
<organism evidence="1 2">
    <name type="scientific">Neofusicoccum parvum</name>
    <dbReference type="NCBI Taxonomy" id="310453"/>
    <lineage>
        <taxon>Eukaryota</taxon>
        <taxon>Fungi</taxon>
        <taxon>Dikarya</taxon>
        <taxon>Ascomycota</taxon>
        <taxon>Pezizomycotina</taxon>
        <taxon>Dothideomycetes</taxon>
        <taxon>Dothideomycetes incertae sedis</taxon>
        <taxon>Botryosphaeriales</taxon>
        <taxon>Botryosphaeriaceae</taxon>
        <taxon>Neofusicoccum</taxon>
    </lineage>
</organism>
<evidence type="ECO:0000313" key="1">
    <source>
        <dbReference type="EMBL" id="GME26589.1"/>
    </source>
</evidence>
<evidence type="ECO:0000313" key="2">
    <source>
        <dbReference type="Proteomes" id="UP001165186"/>
    </source>
</evidence>
<name>A0ACB5S1D7_9PEZI</name>
<keyword evidence="1" id="KW-0503">Monooxygenase</keyword>
<protein>
    <submittedName>
        <fullName evidence="1">Monooxygenase FAD-binding protein</fullName>
    </submittedName>
</protein>
<dbReference type="Proteomes" id="UP001165186">
    <property type="component" value="Unassembled WGS sequence"/>
</dbReference>
<proteinExistence type="predicted"/>
<keyword evidence="1" id="KW-0560">Oxidoreductase</keyword>